<name>A0A482WYQ2_LAOST</name>
<keyword evidence="4" id="KW-1185">Reference proteome</keyword>
<organism evidence="3 4">
    <name type="scientific">Laodelphax striatellus</name>
    <name type="common">Small brown planthopper</name>
    <name type="synonym">Delphax striatella</name>
    <dbReference type="NCBI Taxonomy" id="195883"/>
    <lineage>
        <taxon>Eukaryota</taxon>
        <taxon>Metazoa</taxon>
        <taxon>Ecdysozoa</taxon>
        <taxon>Arthropoda</taxon>
        <taxon>Hexapoda</taxon>
        <taxon>Insecta</taxon>
        <taxon>Pterygota</taxon>
        <taxon>Neoptera</taxon>
        <taxon>Paraneoptera</taxon>
        <taxon>Hemiptera</taxon>
        <taxon>Auchenorrhyncha</taxon>
        <taxon>Fulgoroidea</taxon>
        <taxon>Delphacidae</taxon>
        <taxon>Criomorphinae</taxon>
        <taxon>Laodelphax</taxon>
    </lineage>
</organism>
<sequence length="268" mass="29430">MYVFTLLVTVALAAVMNASAADSKQSYGSYGDGSKRRDSDYYHDSHYHDHDHYHEHDHDHSSHGADFEPPKTLVTRSLLPEVDAQLPGVAEPGVPTALNPMKPEVPTALNPMKSDVPTALSEGAATLAQEVSEDLASPLVDDPVAEVAALAGITENSSPINPQPYIYPNQGYPTQPPPQYMTSQPHYRPPPQYMNSQHHCPPPPKYMTSQPHYRPPPQYMNSQHHCPPPPKYMTSQPPYPPPPPPPQNPYGPPPPNPYGPPPPHYISA</sequence>
<feature type="region of interest" description="Disordered" evidence="1">
    <location>
        <begin position="155"/>
        <end position="268"/>
    </location>
</feature>
<dbReference type="Proteomes" id="UP000291343">
    <property type="component" value="Unassembled WGS sequence"/>
</dbReference>
<keyword evidence="2" id="KW-0732">Signal</keyword>
<evidence type="ECO:0000256" key="1">
    <source>
        <dbReference type="SAM" id="MobiDB-lite"/>
    </source>
</evidence>
<evidence type="ECO:0000256" key="2">
    <source>
        <dbReference type="SAM" id="SignalP"/>
    </source>
</evidence>
<evidence type="ECO:0008006" key="5">
    <source>
        <dbReference type="Google" id="ProtNLM"/>
    </source>
</evidence>
<dbReference type="EMBL" id="QKKF02022000">
    <property type="protein sequence ID" value="RZF38654.1"/>
    <property type="molecule type" value="Genomic_DNA"/>
</dbReference>
<proteinExistence type="predicted"/>
<protein>
    <recommendedName>
        <fullName evidence="5">VM domain-containing protein</fullName>
    </recommendedName>
</protein>
<evidence type="ECO:0000313" key="3">
    <source>
        <dbReference type="EMBL" id="RZF38654.1"/>
    </source>
</evidence>
<feature type="signal peptide" evidence="2">
    <location>
        <begin position="1"/>
        <end position="20"/>
    </location>
</feature>
<gene>
    <name evidence="3" type="ORF">LSTR_LSTR003460</name>
</gene>
<comment type="caution">
    <text evidence="3">The sequence shown here is derived from an EMBL/GenBank/DDBJ whole genome shotgun (WGS) entry which is preliminary data.</text>
</comment>
<feature type="compositionally biased region" description="Pro residues" evidence="1">
    <location>
        <begin position="226"/>
        <end position="268"/>
    </location>
</feature>
<dbReference type="AlphaFoldDB" id="A0A482WYQ2"/>
<feature type="chain" id="PRO_5019808658" description="VM domain-containing protein" evidence="2">
    <location>
        <begin position="21"/>
        <end position="268"/>
    </location>
</feature>
<reference evidence="3 4" key="1">
    <citation type="journal article" date="2017" name="Gigascience">
        <title>Genome sequence of the small brown planthopper, Laodelphax striatellus.</title>
        <authorList>
            <person name="Zhu J."/>
            <person name="Jiang F."/>
            <person name="Wang X."/>
            <person name="Yang P."/>
            <person name="Bao Y."/>
            <person name="Zhao W."/>
            <person name="Wang W."/>
            <person name="Lu H."/>
            <person name="Wang Q."/>
            <person name="Cui N."/>
            <person name="Li J."/>
            <person name="Chen X."/>
            <person name="Luo L."/>
            <person name="Yu J."/>
            <person name="Kang L."/>
            <person name="Cui F."/>
        </authorList>
    </citation>
    <scope>NUCLEOTIDE SEQUENCE [LARGE SCALE GENOMIC DNA]</scope>
    <source>
        <strain evidence="3">Lst14</strain>
    </source>
</reference>
<feature type="region of interest" description="Disordered" evidence="1">
    <location>
        <begin position="40"/>
        <end position="68"/>
    </location>
</feature>
<dbReference type="InParanoid" id="A0A482WYQ2"/>
<evidence type="ECO:0000313" key="4">
    <source>
        <dbReference type="Proteomes" id="UP000291343"/>
    </source>
</evidence>
<accession>A0A482WYQ2</accession>